<evidence type="ECO:0000313" key="2">
    <source>
        <dbReference type="EMBL" id="SFN64812.1"/>
    </source>
</evidence>
<dbReference type="InterPro" id="IPR001763">
    <property type="entry name" value="Rhodanese-like_dom"/>
</dbReference>
<dbReference type="InterPro" id="IPR036873">
    <property type="entry name" value="Rhodanese-like_dom_sf"/>
</dbReference>
<protein>
    <submittedName>
        <fullName evidence="2">Rhodanese-related sulfurtransferase</fullName>
    </submittedName>
</protein>
<reference evidence="3" key="1">
    <citation type="submission" date="2016-10" db="EMBL/GenBank/DDBJ databases">
        <authorList>
            <person name="Varghese N."/>
            <person name="Submissions S."/>
        </authorList>
    </citation>
    <scope>NUCLEOTIDE SEQUENCE [LARGE SCALE GENOMIC DNA]</scope>
    <source>
        <strain evidence="3">XJ109</strain>
    </source>
</reference>
<dbReference type="EMBL" id="FOUZ01000018">
    <property type="protein sequence ID" value="SFN64812.1"/>
    <property type="molecule type" value="Genomic_DNA"/>
</dbReference>
<dbReference type="OrthoDB" id="9808735at2"/>
<evidence type="ECO:0000259" key="1">
    <source>
        <dbReference type="PROSITE" id="PS50206"/>
    </source>
</evidence>
<keyword evidence="2" id="KW-0808">Transferase</keyword>
<dbReference type="Proteomes" id="UP000199149">
    <property type="component" value="Unassembled WGS sequence"/>
</dbReference>
<name>A0A1I5AR08_9FLAO</name>
<accession>A0A1I5AR08</accession>
<gene>
    <name evidence="2" type="ORF">SAMN05421738_11824</name>
</gene>
<proteinExistence type="predicted"/>
<dbReference type="PROSITE" id="PS50206">
    <property type="entry name" value="RHODANESE_3"/>
    <property type="match status" value="1"/>
</dbReference>
<dbReference type="Gene3D" id="3.40.250.10">
    <property type="entry name" value="Rhodanese-like domain"/>
    <property type="match status" value="1"/>
</dbReference>
<organism evidence="2 3">
    <name type="scientific">Algoriella xinjiangensis</name>
    <dbReference type="NCBI Taxonomy" id="684065"/>
    <lineage>
        <taxon>Bacteria</taxon>
        <taxon>Pseudomonadati</taxon>
        <taxon>Bacteroidota</taxon>
        <taxon>Flavobacteriia</taxon>
        <taxon>Flavobacteriales</taxon>
        <taxon>Weeksellaceae</taxon>
        <taxon>Algoriella</taxon>
    </lineage>
</organism>
<dbReference type="PANTHER" id="PTHR43031:SF1">
    <property type="entry name" value="PYRIDINE NUCLEOTIDE-DISULPHIDE OXIDOREDUCTASE"/>
    <property type="match status" value="1"/>
</dbReference>
<dbReference type="InterPro" id="IPR050229">
    <property type="entry name" value="GlpE_sulfurtransferase"/>
</dbReference>
<evidence type="ECO:0000313" key="3">
    <source>
        <dbReference type="Proteomes" id="UP000199149"/>
    </source>
</evidence>
<keyword evidence="3" id="KW-1185">Reference proteome</keyword>
<dbReference type="SMART" id="SM00450">
    <property type="entry name" value="RHOD"/>
    <property type="match status" value="1"/>
</dbReference>
<feature type="domain" description="Rhodanese" evidence="1">
    <location>
        <begin position="50"/>
        <end position="136"/>
    </location>
</feature>
<dbReference type="PROSITE" id="PS51257">
    <property type="entry name" value="PROKAR_LIPOPROTEIN"/>
    <property type="match status" value="1"/>
</dbReference>
<dbReference type="Pfam" id="PF00581">
    <property type="entry name" value="Rhodanese"/>
    <property type="match status" value="1"/>
</dbReference>
<dbReference type="SUPFAM" id="SSF52821">
    <property type="entry name" value="Rhodanese/Cell cycle control phosphatase"/>
    <property type="match status" value="1"/>
</dbReference>
<sequence length="137" mass="15174">MGNKIAGIIMLTGTLFLGSCAQQVANTEGKHARVEETMSTLDNVSEINFKNKKNVLLDVRTPEEFAEGHVAGATNIDVKNPNFTEEISKLDTKKNYYIYCKSGVRAKLATEKMQEKGFKNAKNFKDGMSTYKGTVTK</sequence>
<dbReference type="STRING" id="684065.SAMN05421738_11824"/>
<dbReference type="RefSeq" id="WP_092910177.1">
    <property type="nucleotide sequence ID" value="NZ_FOUZ01000018.1"/>
</dbReference>
<dbReference type="CDD" id="cd00158">
    <property type="entry name" value="RHOD"/>
    <property type="match status" value="1"/>
</dbReference>
<dbReference type="GO" id="GO:0016740">
    <property type="term" value="F:transferase activity"/>
    <property type="evidence" value="ECO:0007669"/>
    <property type="project" value="UniProtKB-KW"/>
</dbReference>
<dbReference type="PANTHER" id="PTHR43031">
    <property type="entry name" value="FAD-DEPENDENT OXIDOREDUCTASE"/>
    <property type="match status" value="1"/>
</dbReference>
<dbReference type="AlphaFoldDB" id="A0A1I5AR08"/>